<evidence type="ECO:0000313" key="9">
    <source>
        <dbReference type="EMBL" id="REE01583.1"/>
    </source>
</evidence>
<dbReference type="GO" id="GO:0005886">
    <property type="term" value="C:plasma membrane"/>
    <property type="evidence" value="ECO:0007669"/>
    <property type="project" value="UniProtKB-SubCell"/>
</dbReference>
<comment type="subcellular location">
    <subcellularLocation>
        <location evidence="1">Cell membrane</location>
        <topology evidence="1">Multi-pass membrane protein</topology>
    </subcellularLocation>
</comment>
<feature type="transmembrane region" description="Helical" evidence="6">
    <location>
        <begin position="414"/>
        <end position="439"/>
    </location>
</feature>
<feature type="transmembrane region" description="Helical" evidence="6">
    <location>
        <begin position="795"/>
        <end position="816"/>
    </location>
</feature>
<dbReference type="InterPro" id="IPR025857">
    <property type="entry name" value="MacB_PCD"/>
</dbReference>
<keyword evidence="4 6" id="KW-1133">Transmembrane helix</keyword>
<feature type="transmembrane region" description="Helical" evidence="6">
    <location>
        <begin position="467"/>
        <end position="485"/>
    </location>
</feature>
<name>A0A3D9L7U2_MARFU</name>
<evidence type="ECO:0000256" key="2">
    <source>
        <dbReference type="ARBA" id="ARBA00022475"/>
    </source>
</evidence>
<dbReference type="Proteomes" id="UP000256779">
    <property type="component" value="Unassembled WGS sequence"/>
</dbReference>
<dbReference type="EMBL" id="QREG01000003">
    <property type="protein sequence ID" value="REE01583.1"/>
    <property type="molecule type" value="Genomic_DNA"/>
</dbReference>
<dbReference type="AlphaFoldDB" id="A0A3D9L7U2"/>
<dbReference type="InterPro" id="IPR038766">
    <property type="entry name" value="Membrane_comp_ABC_pdt"/>
</dbReference>
<evidence type="ECO:0000256" key="5">
    <source>
        <dbReference type="ARBA" id="ARBA00023136"/>
    </source>
</evidence>
<sequence length="834" mass="92662">MAWRDSRRSKGKLLLFILAISLGIAALVGITSFRENLMQEIDDQAKTLIGADIEVKGSQPLPDSLMLAFYEMAPEMSRETYFASMVYFPQTDGTRLAQVRALSGKYPYYGKIETEPADAADRFQDGQYALVDQKLMIQYNVELGDSVKVGNQSFEIIGKLKKIPGQTEIGATASPVVYIPFSRLDQTELLKKGSRVNYLSYFQFQEPIDTTGKWSKLVTLADKQGFRIDDVEERKEETGRSFKDLTNFLELVAFTALLLGCIGVASSMYVYTKEKTSIVATLRCLGMKAHQAIQIFLLQVAIFGFIGAAFGALLGMSIHMYLPVLVSDFIPVEITPSFSWTAILGGIAIGVVVSILFALLSLVALRRVSPLQAIRADLGVERFRVDPVQVLVAAAILLFMVVIIYLQIGSLQDAAIFTGGLALAIALLTLMGKGLAWLVRKLLPASLSYVWRQGLSNLYRPHNQTSLLITTLGIGTTFIATLLFMQQLLVDRVTIAGSSERPNTILFDIQTPQKDEVKALTLDYDLPVMQEVPIVTMRLQELNGLTKNEAEADTSINTPDWAYNREYRVTYRDSLIDSETLAEGKWIGHIASPSDSIFISVSKGFAENLELKIGDEMLFNVQGALIKTYVGSFRDVDWRRVQTNFLVLFPKGVLERAPQFHVLITRIDDTDLSARYQQAVVRSYPNISIIDLELILETLEEILGKIAFVIRFMAFFSIGTGVIMLISSIVLSRFQRIRENVLLRTLGATSSKLWKIIFAEYFFLGTLGAFSGLILATIVTTLLGKFVFEFTFVPAPAASLLVAVSVIALTTSIGLLNSRSVIRQRPMEVLRKEI</sequence>
<dbReference type="Pfam" id="PF02687">
    <property type="entry name" value="FtsX"/>
    <property type="match status" value="2"/>
</dbReference>
<evidence type="ECO:0000256" key="3">
    <source>
        <dbReference type="ARBA" id="ARBA00022692"/>
    </source>
</evidence>
<evidence type="ECO:0000313" key="10">
    <source>
        <dbReference type="Proteomes" id="UP000256779"/>
    </source>
</evidence>
<dbReference type="Pfam" id="PF12704">
    <property type="entry name" value="MacB_PCD"/>
    <property type="match status" value="1"/>
</dbReference>
<feature type="transmembrane region" description="Helical" evidence="6">
    <location>
        <begin position="761"/>
        <end position="783"/>
    </location>
</feature>
<gene>
    <name evidence="9" type="ORF">C7460_10399</name>
</gene>
<dbReference type="PANTHER" id="PTHR30287:SF1">
    <property type="entry name" value="INNER MEMBRANE PROTEIN"/>
    <property type="match status" value="1"/>
</dbReference>
<dbReference type="InterPro" id="IPR003838">
    <property type="entry name" value="ABC3_permease_C"/>
</dbReference>
<feature type="transmembrane region" description="Helical" evidence="6">
    <location>
        <begin position="390"/>
        <end position="408"/>
    </location>
</feature>
<protein>
    <submittedName>
        <fullName evidence="9">Putative ABC transport system permease protein</fullName>
    </submittedName>
</protein>
<evidence type="ECO:0000256" key="4">
    <source>
        <dbReference type="ARBA" id="ARBA00022989"/>
    </source>
</evidence>
<evidence type="ECO:0000259" key="8">
    <source>
        <dbReference type="Pfam" id="PF12704"/>
    </source>
</evidence>
<dbReference type="PANTHER" id="PTHR30287">
    <property type="entry name" value="MEMBRANE COMPONENT OF PREDICTED ABC SUPERFAMILY METABOLITE UPTAKE TRANSPORTER"/>
    <property type="match status" value="1"/>
</dbReference>
<organism evidence="9 10">
    <name type="scientific">Marinoscillum furvescens DSM 4134</name>
    <dbReference type="NCBI Taxonomy" id="1122208"/>
    <lineage>
        <taxon>Bacteria</taxon>
        <taxon>Pseudomonadati</taxon>
        <taxon>Bacteroidota</taxon>
        <taxon>Cytophagia</taxon>
        <taxon>Cytophagales</taxon>
        <taxon>Reichenbachiellaceae</taxon>
        <taxon>Marinoscillum</taxon>
    </lineage>
</organism>
<dbReference type="OrthoDB" id="9775544at2"/>
<proteinExistence type="predicted"/>
<accession>A0A3D9L7U2</accession>
<evidence type="ECO:0000256" key="6">
    <source>
        <dbReference type="SAM" id="Phobius"/>
    </source>
</evidence>
<feature type="transmembrane region" description="Helical" evidence="6">
    <location>
        <begin position="338"/>
        <end position="365"/>
    </location>
</feature>
<feature type="transmembrane region" description="Helical" evidence="6">
    <location>
        <begin position="292"/>
        <end position="318"/>
    </location>
</feature>
<feature type="transmembrane region" description="Helical" evidence="6">
    <location>
        <begin position="708"/>
        <end position="731"/>
    </location>
</feature>
<feature type="domain" description="MacB-like periplasmic core" evidence="8">
    <location>
        <begin position="14"/>
        <end position="193"/>
    </location>
</feature>
<keyword evidence="2" id="KW-1003">Cell membrane</keyword>
<keyword evidence="5 6" id="KW-0472">Membrane</keyword>
<comment type="caution">
    <text evidence="9">The sequence shown here is derived from an EMBL/GenBank/DDBJ whole genome shotgun (WGS) entry which is preliminary data.</text>
</comment>
<reference evidence="9 10" key="1">
    <citation type="submission" date="2018-07" db="EMBL/GenBank/DDBJ databases">
        <title>Genomic Encyclopedia of Type Strains, Phase IV (KMG-IV): sequencing the most valuable type-strain genomes for metagenomic binning, comparative biology and taxonomic classification.</title>
        <authorList>
            <person name="Goeker M."/>
        </authorList>
    </citation>
    <scope>NUCLEOTIDE SEQUENCE [LARGE SCALE GENOMIC DNA]</scope>
    <source>
        <strain evidence="9 10">DSM 4134</strain>
    </source>
</reference>
<evidence type="ECO:0000256" key="1">
    <source>
        <dbReference type="ARBA" id="ARBA00004651"/>
    </source>
</evidence>
<feature type="domain" description="ABC3 transporter permease C-terminal" evidence="7">
    <location>
        <begin position="712"/>
        <end position="824"/>
    </location>
</feature>
<keyword evidence="10" id="KW-1185">Reference proteome</keyword>
<feature type="transmembrane region" description="Helical" evidence="6">
    <location>
        <begin position="251"/>
        <end position="271"/>
    </location>
</feature>
<keyword evidence="3 6" id="KW-0812">Transmembrane</keyword>
<evidence type="ECO:0000259" key="7">
    <source>
        <dbReference type="Pfam" id="PF02687"/>
    </source>
</evidence>
<feature type="domain" description="ABC3 transporter permease C-terminal" evidence="7">
    <location>
        <begin position="252"/>
        <end position="369"/>
    </location>
</feature>